<protein>
    <submittedName>
        <fullName evidence="1">Uncharacterized protein</fullName>
    </submittedName>
</protein>
<accession>A0ABQ1KXM0</accession>
<organism evidence="1 2">
    <name type="scientific">Marivita lacus</name>
    <dbReference type="NCBI Taxonomy" id="1323742"/>
    <lineage>
        <taxon>Bacteria</taxon>
        <taxon>Pseudomonadati</taxon>
        <taxon>Pseudomonadota</taxon>
        <taxon>Alphaproteobacteria</taxon>
        <taxon>Rhodobacterales</taxon>
        <taxon>Roseobacteraceae</taxon>
        <taxon>Marivita</taxon>
    </lineage>
</organism>
<dbReference type="EMBL" id="BMFC01000009">
    <property type="protein sequence ID" value="GGC12597.1"/>
    <property type="molecule type" value="Genomic_DNA"/>
</dbReference>
<dbReference type="Proteomes" id="UP000645462">
    <property type="component" value="Unassembled WGS sequence"/>
</dbReference>
<sequence length="81" mass="8958">MATPPQIINMSLTLSATGTWTFTDPVAATILALCTGQALRTGDAELAEHGEHGNEHEEENYDLADHIKGRTARTRRALRWR</sequence>
<keyword evidence="2" id="KW-1185">Reference proteome</keyword>
<gene>
    <name evidence="1" type="ORF">GCM10011363_31590</name>
</gene>
<reference evidence="2" key="1">
    <citation type="journal article" date="2019" name="Int. J. Syst. Evol. Microbiol.">
        <title>The Global Catalogue of Microorganisms (GCM) 10K type strain sequencing project: providing services to taxonomists for standard genome sequencing and annotation.</title>
        <authorList>
            <consortium name="The Broad Institute Genomics Platform"/>
            <consortium name="The Broad Institute Genome Sequencing Center for Infectious Disease"/>
            <person name="Wu L."/>
            <person name="Ma J."/>
        </authorList>
    </citation>
    <scope>NUCLEOTIDE SEQUENCE [LARGE SCALE GENOMIC DNA]</scope>
    <source>
        <strain evidence="2">CGMCC 1.12478</strain>
    </source>
</reference>
<name>A0ABQ1KXM0_9RHOB</name>
<comment type="caution">
    <text evidence="1">The sequence shown here is derived from an EMBL/GenBank/DDBJ whole genome shotgun (WGS) entry which is preliminary data.</text>
</comment>
<evidence type="ECO:0000313" key="2">
    <source>
        <dbReference type="Proteomes" id="UP000645462"/>
    </source>
</evidence>
<proteinExistence type="predicted"/>
<evidence type="ECO:0000313" key="1">
    <source>
        <dbReference type="EMBL" id="GGC12597.1"/>
    </source>
</evidence>